<dbReference type="GO" id="GO:0005634">
    <property type="term" value="C:nucleus"/>
    <property type="evidence" value="ECO:0007669"/>
    <property type="project" value="TreeGrafter"/>
</dbReference>
<evidence type="ECO:0000313" key="2">
    <source>
        <dbReference type="EMBL" id="KAF4308235.1"/>
    </source>
</evidence>
<dbReference type="Proteomes" id="UP000572817">
    <property type="component" value="Unassembled WGS sequence"/>
</dbReference>
<dbReference type="CDD" id="cd20558">
    <property type="entry name" value="CYCLIN_ScPCL7-like"/>
    <property type="match status" value="1"/>
</dbReference>
<accession>A0A8H4IVH9</accession>
<feature type="compositionally biased region" description="Basic and acidic residues" evidence="1">
    <location>
        <begin position="141"/>
        <end position="152"/>
    </location>
</feature>
<evidence type="ECO:0000313" key="3">
    <source>
        <dbReference type="Proteomes" id="UP000572817"/>
    </source>
</evidence>
<evidence type="ECO:0000256" key="1">
    <source>
        <dbReference type="SAM" id="MobiDB-lite"/>
    </source>
</evidence>
<feature type="region of interest" description="Disordered" evidence="1">
    <location>
        <begin position="84"/>
        <end position="152"/>
    </location>
</feature>
<dbReference type="OrthoDB" id="5304883at2759"/>
<proteinExistence type="predicted"/>
<gene>
    <name evidence="2" type="ORF">GTA08_BOTSDO03907</name>
</gene>
<dbReference type="PANTHER" id="PTHR15615:SF32">
    <property type="entry name" value="PROTEIN KINASE COMPLEX COMPONENT, PUTATIVE (AFU_ORTHOLOGUE AFUA_2G07660)-RELATED"/>
    <property type="match status" value="1"/>
</dbReference>
<dbReference type="InterPro" id="IPR013922">
    <property type="entry name" value="Cyclin_PHO80-like"/>
</dbReference>
<dbReference type="Pfam" id="PF08613">
    <property type="entry name" value="Cyclin"/>
    <property type="match status" value="1"/>
</dbReference>
<sequence>MDPHQDQHHHQPHADEAQSSRGLHLELPPPPNPSADTGVIPRISTPDEDAPTPPADVEWDPSTLKPEAAMKMLCRAVVALASVTGDIPPTPPISRPGTPRASPLPASTGYRSRSSSRPATPVPSDDLKGPKFRGIDMGSPEAHHHEPSARDVGADAEPVRVQQVAIARKFYSRKPPPITLLAYLMRLQRYCPMSTGVYLAAASYIYKLAVEEKVVPVTGRTVHRLLLGTLRVAMKALEDLRYPQARFAGVGGVRETELQKLEISVCYLMDFELQVSRESLYKNTLRLQQAGVQAAAFSAKLPPSFRPNLPEAARTEVTA</sequence>
<name>A0A8H4IVH9_9PEZI</name>
<dbReference type="AlphaFoldDB" id="A0A8H4IVH9"/>
<dbReference type="GO" id="GO:0019901">
    <property type="term" value="F:protein kinase binding"/>
    <property type="evidence" value="ECO:0007669"/>
    <property type="project" value="InterPro"/>
</dbReference>
<reference evidence="2" key="1">
    <citation type="submission" date="2020-04" db="EMBL/GenBank/DDBJ databases">
        <title>Genome Assembly and Annotation of Botryosphaeria dothidea sdau 11-99, a Latent Pathogen of Apple Fruit Ring Rot in China.</title>
        <authorList>
            <person name="Yu C."/>
            <person name="Diao Y."/>
            <person name="Lu Q."/>
            <person name="Zhao J."/>
            <person name="Cui S."/>
            <person name="Peng C."/>
            <person name="He B."/>
            <person name="Liu H."/>
        </authorList>
    </citation>
    <scope>NUCLEOTIDE SEQUENCE [LARGE SCALE GENOMIC DNA]</scope>
    <source>
        <strain evidence="2">Sdau11-99</strain>
    </source>
</reference>
<dbReference type="GO" id="GO:0016538">
    <property type="term" value="F:cyclin-dependent protein serine/threonine kinase regulator activity"/>
    <property type="evidence" value="ECO:0007669"/>
    <property type="project" value="TreeGrafter"/>
</dbReference>
<feature type="compositionally biased region" description="Polar residues" evidence="1">
    <location>
        <begin position="109"/>
        <end position="118"/>
    </location>
</feature>
<feature type="compositionally biased region" description="Basic and acidic residues" evidence="1">
    <location>
        <begin position="1"/>
        <end position="18"/>
    </location>
</feature>
<dbReference type="EMBL" id="WWBZ02000022">
    <property type="protein sequence ID" value="KAF4308235.1"/>
    <property type="molecule type" value="Genomic_DNA"/>
</dbReference>
<comment type="caution">
    <text evidence="2">The sequence shown here is derived from an EMBL/GenBank/DDBJ whole genome shotgun (WGS) entry which is preliminary data.</text>
</comment>
<organism evidence="2 3">
    <name type="scientific">Botryosphaeria dothidea</name>
    <dbReference type="NCBI Taxonomy" id="55169"/>
    <lineage>
        <taxon>Eukaryota</taxon>
        <taxon>Fungi</taxon>
        <taxon>Dikarya</taxon>
        <taxon>Ascomycota</taxon>
        <taxon>Pezizomycotina</taxon>
        <taxon>Dothideomycetes</taxon>
        <taxon>Dothideomycetes incertae sedis</taxon>
        <taxon>Botryosphaeriales</taxon>
        <taxon>Botryosphaeriaceae</taxon>
        <taxon>Botryosphaeria</taxon>
    </lineage>
</organism>
<dbReference type="Gene3D" id="1.10.472.10">
    <property type="entry name" value="Cyclin-like"/>
    <property type="match status" value="1"/>
</dbReference>
<dbReference type="PANTHER" id="PTHR15615">
    <property type="match status" value="1"/>
</dbReference>
<dbReference type="GO" id="GO:0000307">
    <property type="term" value="C:cyclin-dependent protein kinase holoenzyme complex"/>
    <property type="evidence" value="ECO:0007669"/>
    <property type="project" value="TreeGrafter"/>
</dbReference>
<feature type="region of interest" description="Disordered" evidence="1">
    <location>
        <begin position="1"/>
        <end position="61"/>
    </location>
</feature>
<keyword evidence="3" id="KW-1185">Reference proteome</keyword>
<protein>
    <submittedName>
        <fullName evidence="2">Cyclin PHO80-like protein</fullName>
    </submittedName>
</protein>